<dbReference type="InterPro" id="IPR046431">
    <property type="entry name" value="FAF_dom"/>
</dbReference>
<evidence type="ECO:0000313" key="4">
    <source>
        <dbReference type="EMBL" id="KAL3537995.1"/>
    </source>
</evidence>
<evidence type="ECO:0000256" key="1">
    <source>
        <dbReference type="ARBA" id="ARBA00008690"/>
    </source>
</evidence>
<comment type="caution">
    <text evidence="4">The sequence shown here is derived from an EMBL/GenBank/DDBJ whole genome shotgun (WGS) entry which is preliminary data.</text>
</comment>
<dbReference type="AlphaFoldDB" id="A0ABD3B3R0"/>
<reference evidence="4 5" key="1">
    <citation type="submission" date="2024-11" db="EMBL/GenBank/DDBJ databases">
        <title>A near-complete genome assembly of Cinchona calisaya.</title>
        <authorList>
            <person name="Lian D.C."/>
            <person name="Zhao X.W."/>
            <person name="Wei L."/>
        </authorList>
    </citation>
    <scope>NUCLEOTIDE SEQUENCE [LARGE SCALE GENOMIC DNA]</scope>
    <source>
        <tissue evidence="4">Nenye</tissue>
    </source>
</reference>
<gene>
    <name evidence="4" type="ORF">ACH5RR_001361</name>
</gene>
<dbReference type="Proteomes" id="UP001630127">
    <property type="component" value="Unassembled WGS sequence"/>
</dbReference>
<accession>A0ABD3B3R0</accession>
<dbReference type="EMBL" id="JBJUIK010000001">
    <property type="protein sequence ID" value="KAL3537995.1"/>
    <property type="molecule type" value="Genomic_DNA"/>
</dbReference>
<dbReference type="InterPro" id="IPR021410">
    <property type="entry name" value="FAF"/>
</dbReference>
<keyword evidence="5" id="KW-1185">Reference proteome</keyword>
<feature type="region of interest" description="Disordered" evidence="2">
    <location>
        <begin position="203"/>
        <end position="247"/>
    </location>
</feature>
<dbReference type="PANTHER" id="PTHR33155:SF27">
    <property type="entry name" value="FANTASTIC FOUR-LIKE PROTEIN (DUF3049)"/>
    <property type="match status" value="1"/>
</dbReference>
<name>A0ABD3B3R0_9GENT</name>
<protein>
    <recommendedName>
        <fullName evidence="3">FAF domain-containing protein</fullName>
    </recommendedName>
</protein>
<comment type="similarity">
    <text evidence="1">Belongs to the fantastic four family.</text>
</comment>
<proteinExistence type="inferred from homology"/>
<organism evidence="4 5">
    <name type="scientific">Cinchona calisaya</name>
    <dbReference type="NCBI Taxonomy" id="153742"/>
    <lineage>
        <taxon>Eukaryota</taxon>
        <taxon>Viridiplantae</taxon>
        <taxon>Streptophyta</taxon>
        <taxon>Embryophyta</taxon>
        <taxon>Tracheophyta</taxon>
        <taxon>Spermatophyta</taxon>
        <taxon>Magnoliopsida</taxon>
        <taxon>eudicotyledons</taxon>
        <taxon>Gunneridae</taxon>
        <taxon>Pentapetalae</taxon>
        <taxon>asterids</taxon>
        <taxon>lamiids</taxon>
        <taxon>Gentianales</taxon>
        <taxon>Rubiaceae</taxon>
        <taxon>Cinchonoideae</taxon>
        <taxon>Cinchoneae</taxon>
        <taxon>Cinchona</taxon>
    </lineage>
</organism>
<evidence type="ECO:0000259" key="3">
    <source>
        <dbReference type="Pfam" id="PF11250"/>
    </source>
</evidence>
<evidence type="ECO:0000256" key="2">
    <source>
        <dbReference type="SAM" id="MobiDB-lite"/>
    </source>
</evidence>
<feature type="compositionally biased region" description="Acidic residues" evidence="2">
    <location>
        <begin position="203"/>
        <end position="225"/>
    </location>
</feature>
<sequence>MMTESVHSFLGFPTTKNNGTVDLDCLFHHQTTTPAAGGGLGVVNLSDNRQKPADVLEFSDVKSPLVSPPFSTSTSSAKRDPGGIGFIDDVGGSVDGLMSCTESLGFESSDERRIDDDIEELCCRKESFVGLKWKREHVKKEVKEFPPPLSSLNQNGKPTFFLRPVRKDGKLELKEVKIGRPEILRVFREDGRLRLHLIRNEDEDEDVEEEFEGEEEEEEEVVDEETTGKVSDDGQEMVEGKIEDEEVEEKVLEERVDEGWQIPVTPAGAGEGFRRCHEQVSEYQNRHQHGHHHHHDLHVWRQHCVTIR</sequence>
<evidence type="ECO:0000313" key="5">
    <source>
        <dbReference type="Proteomes" id="UP001630127"/>
    </source>
</evidence>
<feature type="domain" description="FAF" evidence="3">
    <location>
        <begin position="144"/>
        <end position="197"/>
    </location>
</feature>
<dbReference type="PANTHER" id="PTHR33155">
    <property type="entry name" value="FANTASTIC FOUR-LIKE PROTEIN (DUF3049)"/>
    <property type="match status" value="1"/>
</dbReference>
<dbReference type="Pfam" id="PF11250">
    <property type="entry name" value="FAF"/>
    <property type="match status" value="1"/>
</dbReference>